<proteinExistence type="predicted"/>
<dbReference type="SUPFAM" id="SSF48317">
    <property type="entry name" value="Acid phosphatase/Vanadium-dependent haloperoxidase"/>
    <property type="match status" value="1"/>
</dbReference>
<dbReference type="Pfam" id="PF14378">
    <property type="entry name" value="PAP2_3"/>
    <property type="match status" value="1"/>
</dbReference>
<feature type="domain" description="Inositolphosphotransferase Aur1/Ipt1" evidence="2">
    <location>
        <begin position="136"/>
        <end position="202"/>
    </location>
</feature>
<evidence type="ECO:0000256" key="1">
    <source>
        <dbReference type="SAM" id="Phobius"/>
    </source>
</evidence>
<dbReference type="Proteomes" id="UP000298653">
    <property type="component" value="Chromosome"/>
</dbReference>
<evidence type="ECO:0000259" key="2">
    <source>
        <dbReference type="Pfam" id="PF14378"/>
    </source>
</evidence>
<keyword evidence="1" id="KW-0812">Transmembrane</keyword>
<keyword evidence="1" id="KW-1133">Transmembrane helix</keyword>
<name>A0A4P8IGR5_9FIRM</name>
<dbReference type="OrthoDB" id="9790723at2"/>
<evidence type="ECO:0000313" key="4">
    <source>
        <dbReference type="Proteomes" id="UP000298653"/>
    </source>
</evidence>
<keyword evidence="4" id="KW-1185">Reference proteome</keyword>
<gene>
    <name evidence="3" type="ORF">AR1Y2_2561</name>
</gene>
<dbReference type="KEGG" id="arf:AR1Y2_2561"/>
<dbReference type="GO" id="GO:0016020">
    <property type="term" value="C:membrane"/>
    <property type="evidence" value="ECO:0007669"/>
    <property type="project" value="UniProtKB-SubCell"/>
</dbReference>
<dbReference type="AlphaFoldDB" id="A0A4P8IGR5"/>
<feature type="transmembrane region" description="Helical" evidence="1">
    <location>
        <begin position="89"/>
        <end position="108"/>
    </location>
</feature>
<organism evidence="3 4">
    <name type="scientific">Anaerostipes rhamnosivorans</name>
    <dbReference type="NCBI Taxonomy" id="1229621"/>
    <lineage>
        <taxon>Bacteria</taxon>
        <taxon>Bacillati</taxon>
        <taxon>Bacillota</taxon>
        <taxon>Clostridia</taxon>
        <taxon>Lachnospirales</taxon>
        <taxon>Lachnospiraceae</taxon>
        <taxon>Anaerostipes</taxon>
    </lineage>
</organism>
<dbReference type="EMBL" id="CP040058">
    <property type="protein sequence ID" value="QCP36015.1"/>
    <property type="molecule type" value="Genomic_DNA"/>
</dbReference>
<dbReference type="RefSeq" id="WP_137329303.1">
    <property type="nucleotide sequence ID" value="NZ_CP040058.1"/>
</dbReference>
<reference evidence="3 4" key="1">
    <citation type="submission" date="2019-05" db="EMBL/GenBank/DDBJ databases">
        <title>Complete genome sequencing of Anaerostipes rhamnosivorans.</title>
        <authorList>
            <person name="Bui T.P.N."/>
            <person name="de Vos W.M."/>
        </authorList>
    </citation>
    <scope>NUCLEOTIDE SEQUENCE [LARGE SCALE GENOMIC DNA]</scope>
    <source>
        <strain evidence="3 4">1y2</strain>
    </source>
</reference>
<feature type="transmembrane region" description="Helical" evidence="1">
    <location>
        <begin position="12"/>
        <end position="33"/>
    </location>
</feature>
<protein>
    <submittedName>
        <fullName evidence="3">PAP2 family protein</fullName>
    </submittedName>
</protein>
<feature type="transmembrane region" description="Helical" evidence="1">
    <location>
        <begin position="53"/>
        <end position="77"/>
    </location>
</feature>
<dbReference type="InterPro" id="IPR026841">
    <property type="entry name" value="Aur1/Ipt1"/>
</dbReference>
<dbReference type="InterPro" id="IPR036938">
    <property type="entry name" value="PAP2/HPO_sf"/>
</dbReference>
<evidence type="ECO:0000313" key="3">
    <source>
        <dbReference type="EMBL" id="QCP36015.1"/>
    </source>
</evidence>
<sequence length="238" mass="27407">MKKQQGYLWNLIPKYAVLPLICSFTFNSLIYTGTQILCRDLKHYDFTTAFDRAVPVIPGFTSIYLICYLFWAVNYIMIGRIGKEHLYRFLVGDFLSRIVCGVFFVLIPTTLARPEITGSGFWDQMLRLVYTVDPSANLFPSIHCLVSWFCYVGIRGQKKVPVWYQRFSCVFAVLVCISTQVTKQHYIIDLVAGVLLAEAMYLVGQKTDWYLKLQGIFTKVNRGVRLERAIDKEVGYGE</sequence>
<keyword evidence="1" id="KW-0472">Membrane</keyword>
<accession>A0A4P8IGR5</accession>